<proteinExistence type="inferred from homology"/>
<keyword evidence="3 8" id="KW-0964">Secreted</keyword>
<reference evidence="10" key="1">
    <citation type="journal article" date="2020" name="Nat. Ecol. Evol.">
        <title>Deeply conserved synteny resolves early events in vertebrate evolution.</title>
        <authorList>
            <person name="Simakov O."/>
            <person name="Marletaz F."/>
            <person name="Yue J.X."/>
            <person name="O'Connell B."/>
            <person name="Jenkins J."/>
            <person name="Brandt A."/>
            <person name="Calef R."/>
            <person name="Tung C.H."/>
            <person name="Huang T.K."/>
            <person name="Schmutz J."/>
            <person name="Satoh N."/>
            <person name="Yu J.K."/>
            <person name="Putnam N.H."/>
            <person name="Green R.E."/>
            <person name="Rokhsar D.S."/>
        </authorList>
    </citation>
    <scope>NUCLEOTIDE SEQUENCE [LARGE SCALE GENOMIC DNA]</scope>
    <source>
        <strain evidence="10">S238N-H82</strain>
    </source>
</reference>
<evidence type="ECO:0000256" key="6">
    <source>
        <dbReference type="PIRSR" id="PIRSR601211-2"/>
    </source>
</evidence>
<comment type="similarity">
    <text evidence="2">Belongs to the phospholipase A2 family. Group I subfamily. D49 sub-subfamily.</text>
</comment>
<dbReference type="CDD" id="cd00125">
    <property type="entry name" value="PLA2c"/>
    <property type="match status" value="1"/>
</dbReference>
<feature type="chain" id="PRO_5039961192" description="Phospholipase A2" evidence="8">
    <location>
        <begin position="23"/>
        <end position="158"/>
    </location>
</feature>
<dbReference type="AlphaFoldDB" id="A0A9J7N454"/>
<feature type="signal peptide" evidence="8">
    <location>
        <begin position="1"/>
        <end position="22"/>
    </location>
</feature>
<keyword evidence="10" id="KW-1185">Reference proteome</keyword>
<dbReference type="SMART" id="SM00085">
    <property type="entry name" value="PA2c"/>
    <property type="match status" value="1"/>
</dbReference>
<dbReference type="Proteomes" id="UP000001554">
    <property type="component" value="Chromosome 10"/>
</dbReference>
<dbReference type="EC" id="3.1.1.4" evidence="8"/>
<dbReference type="GO" id="GO:0005509">
    <property type="term" value="F:calcium ion binding"/>
    <property type="evidence" value="ECO:0000318"/>
    <property type="project" value="GO_Central"/>
</dbReference>
<feature type="binding site" evidence="6">
    <location>
        <position position="63"/>
    </location>
    <ligand>
        <name>Ca(2+)</name>
        <dbReference type="ChEBI" id="CHEBI:29108"/>
    </ligand>
</feature>
<feature type="disulfide bond" evidence="7">
    <location>
        <begin position="62"/>
        <end position="78"/>
    </location>
</feature>
<evidence type="ECO:0000256" key="2">
    <source>
        <dbReference type="ARBA" id="ARBA00007892"/>
    </source>
</evidence>
<dbReference type="GO" id="GO:0050482">
    <property type="term" value="P:arachidonate secretion"/>
    <property type="evidence" value="ECO:0007669"/>
    <property type="project" value="InterPro"/>
</dbReference>
<gene>
    <name evidence="11" type="primary">LOC118424762</name>
</gene>
<dbReference type="PROSITE" id="PS00118">
    <property type="entry name" value="PA2_HIS"/>
    <property type="match status" value="1"/>
</dbReference>
<feature type="disulfide bond" evidence="7">
    <location>
        <begin position="92"/>
        <end position="123"/>
    </location>
</feature>
<dbReference type="OMA" id="NEYGCWC"/>
<dbReference type="InterPro" id="IPR036444">
    <property type="entry name" value="PLipase_A2_dom_sf"/>
</dbReference>
<sequence length="158" mass="18116">MASVRTLAIATVVCLGVVIVSSEDTERHERNRSRRNIFQTMMMLSCITEKSSFDYSDYGCYCGPGGQGKPVDILDQCCKVHDECYGTAEKNCFPLFEYIGVYEYECKDRKISCAIEDKTKLSCREFLCECDRKVNLCLTKNEKEYNSAYFNMDQAKCK</sequence>
<evidence type="ECO:0000259" key="9">
    <source>
        <dbReference type="SMART" id="SM00085"/>
    </source>
</evidence>
<comment type="catalytic activity">
    <reaction evidence="8">
        <text>a 1,2-diacyl-sn-glycero-3-phosphocholine + H2O = a 1-acyl-sn-glycero-3-phosphocholine + a fatty acid + H(+)</text>
        <dbReference type="Rhea" id="RHEA:15801"/>
        <dbReference type="ChEBI" id="CHEBI:15377"/>
        <dbReference type="ChEBI" id="CHEBI:15378"/>
        <dbReference type="ChEBI" id="CHEBI:28868"/>
        <dbReference type="ChEBI" id="CHEBI:57643"/>
        <dbReference type="ChEBI" id="CHEBI:58168"/>
        <dbReference type="EC" id="3.1.1.4"/>
    </reaction>
</comment>
<dbReference type="PANTHER" id="PTHR11716:SF106">
    <property type="entry name" value="PHOSPHOLIPASE A2 A2-ACTITOXIN-UCS2A-LIKE"/>
    <property type="match status" value="1"/>
</dbReference>
<reference evidence="11" key="2">
    <citation type="submission" date="2025-08" db="UniProtKB">
        <authorList>
            <consortium name="RefSeq"/>
        </authorList>
    </citation>
    <scope>IDENTIFICATION</scope>
    <source>
        <strain evidence="11">S238N-H82</strain>
        <tissue evidence="11">Testes</tissue>
    </source>
</reference>
<feature type="domain" description="Phospholipase A2-like central" evidence="9">
    <location>
        <begin position="36"/>
        <end position="158"/>
    </location>
</feature>
<dbReference type="PRINTS" id="PR00389">
    <property type="entry name" value="PHPHLIPASEA2"/>
</dbReference>
<dbReference type="Gene3D" id="1.20.90.10">
    <property type="entry name" value="Phospholipase A2 domain"/>
    <property type="match status" value="1"/>
</dbReference>
<feature type="binding site" evidence="6">
    <location>
        <position position="61"/>
    </location>
    <ligand>
        <name>Ca(2+)</name>
        <dbReference type="ChEBI" id="CHEBI:29108"/>
    </ligand>
</feature>
<dbReference type="InterPro" id="IPR033112">
    <property type="entry name" value="PLA2_Asp_AS"/>
</dbReference>
<comment type="cofactor">
    <cofactor evidence="6">
        <name>Ca(2+)</name>
        <dbReference type="ChEBI" id="CHEBI:29108"/>
    </cofactor>
    <text evidence="6">Binds 1 Ca(2+) ion per subunit.</text>
</comment>
<evidence type="ECO:0000256" key="8">
    <source>
        <dbReference type="RuleBase" id="RU361236"/>
    </source>
</evidence>
<dbReference type="GO" id="GO:0016042">
    <property type="term" value="P:lipid catabolic process"/>
    <property type="evidence" value="ECO:0007669"/>
    <property type="project" value="InterPro"/>
</dbReference>
<feature type="disulfide bond" evidence="7">
    <location>
        <begin position="77"/>
        <end position="137"/>
    </location>
</feature>
<evidence type="ECO:0000256" key="5">
    <source>
        <dbReference type="PIRSR" id="PIRSR601211-1"/>
    </source>
</evidence>
<evidence type="ECO:0000256" key="7">
    <source>
        <dbReference type="PIRSR" id="PIRSR601211-3"/>
    </source>
</evidence>
<keyword evidence="8" id="KW-0443">Lipid metabolism</keyword>
<dbReference type="GO" id="GO:0005576">
    <property type="term" value="C:extracellular region"/>
    <property type="evidence" value="ECO:0007669"/>
    <property type="project" value="UniProtKB-SubCell"/>
</dbReference>
<protein>
    <recommendedName>
        <fullName evidence="8">Phospholipase A2</fullName>
        <ecNumber evidence="8">3.1.1.4</ecNumber>
    </recommendedName>
</protein>
<dbReference type="GO" id="GO:0046471">
    <property type="term" value="P:phosphatidylglycerol metabolic process"/>
    <property type="evidence" value="ECO:0000318"/>
    <property type="project" value="GO_Central"/>
</dbReference>
<keyword evidence="4 7" id="KW-1015">Disulfide bond</keyword>
<dbReference type="GO" id="GO:0046470">
    <property type="term" value="P:phosphatidylcholine metabolic process"/>
    <property type="evidence" value="ECO:0000318"/>
    <property type="project" value="GO_Central"/>
</dbReference>
<dbReference type="InterPro" id="IPR016090">
    <property type="entry name" value="PLA2-like_dom"/>
</dbReference>
<dbReference type="GeneID" id="118424762"/>
<dbReference type="SUPFAM" id="SSF48619">
    <property type="entry name" value="Phospholipase A2, PLA2"/>
    <property type="match status" value="1"/>
</dbReference>
<feature type="disulfide bond" evidence="7">
    <location>
        <begin position="84"/>
        <end position="130"/>
    </location>
</feature>
<dbReference type="PANTHER" id="PTHR11716">
    <property type="entry name" value="PHOSPHOLIPASE A2 FAMILY MEMBER"/>
    <property type="match status" value="1"/>
</dbReference>
<dbReference type="PROSITE" id="PS00119">
    <property type="entry name" value="PA2_ASP"/>
    <property type="match status" value="1"/>
</dbReference>
<dbReference type="Pfam" id="PF00068">
    <property type="entry name" value="Phospholip_A2_1"/>
    <property type="match status" value="1"/>
</dbReference>
<dbReference type="InterPro" id="IPR001211">
    <property type="entry name" value="PLA2"/>
</dbReference>
<organism evidence="10 11">
    <name type="scientific">Branchiostoma floridae</name>
    <name type="common">Florida lancelet</name>
    <name type="synonym">Amphioxus</name>
    <dbReference type="NCBI Taxonomy" id="7739"/>
    <lineage>
        <taxon>Eukaryota</taxon>
        <taxon>Metazoa</taxon>
        <taxon>Chordata</taxon>
        <taxon>Cephalochordata</taxon>
        <taxon>Leptocardii</taxon>
        <taxon>Amphioxiformes</taxon>
        <taxon>Branchiostomatidae</taxon>
        <taxon>Branchiostoma</taxon>
    </lineage>
</organism>
<feature type="disulfide bond" evidence="7">
    <location>
        <begin position="113"/>
        <end position="128"/>
    </location>
</feature>
<evidence type="ECO:0000256" key="3">
    <source>
        <dbReference type="ARBA" id="ARBA00022525"/>
    </source>
</evidence>
<feature type="active site" evidence="5">
    <location>
        <position position="131"/>
    </location>
</feature>
<dbReference type="RefSeq" id="XP_035689390.1">
    <property type="nucleotide sequence ID" value="XM_035833497.1"/>
</dbReference>
<evidence type="ECO:0000313" key="11">
    <source>
        <dbReference type="RefSeq" id="XP_035689390.1"/>
    </source>
</evidence>
<dbReference type="GO" id="GO:0047498">
    <property type="term" value="F:calcium-dependent phospholipase A2 activity"/>
    <property type="evidence" value="ECO:0000318"/>
    <property type="project" value="GO_Central"/>
</dbReference>
<dbReference type="InterPro" id="IPR033113">
    <property type="entry name" value="PLA2_histidine"/>
</dbReference>
<dbReference type="OrthoDB" id="5841574at2759"/>
<feature type="active site" evidence="5">
    <location>
        <position position="81"/>
    </location>
</feature>
<feature type="binding site" evidence="6">
    <location>
        <position position="65"/>
    </location>
    <ligand>
        <name>Ca(2+)</name>
        <dbReference type="ChEBI" id="CHEBI:29108"/>
    </ligand>
</feature>
<accession>A0A9J7N454</accession>
<keyword evidence="6 8" id="KW-0106">Calcium</keyword>
<evidence type="ECO:0000256" key="1">
    <source>
        <dbReference type="ARBA" id="ARBA00004613"/>
    </source>
</evidence>
<name>A0A9J7N454_BRAFL</name>
<dbReference type="KEGG" id="bfo:118424762"/>
<evidence type="ECO:0000256" key="4">
    <source>
        <dbReference type="ARBA" id="ARBA00023157"/>
    </source>
</evidence>
<evidence type="ECO:0000313" key="10">
    <source>
        <dbReference type="Proteomes" id="UP000001554"/>
    </source>
</evidence>
<dbReference type="GO" id="GO:0005543">
    <property type="term" value="F:phospholipid binding"/>
    <property type="evidence" value="ECO:0000318"/>
    <property type="project" value="GO_Central"/>
</dbReference>
<comment type="subcellular location">
    <subcellularLocation>
        <location evidence="1 8">Secreted</location>
    </subcellularLocation>
</comment>
<feature type="binding site" evidence="6">
    <location>
        <position position="82"/>
    </location>
    <ligand>
        <name>Ca(2+)</name>
        <dbReference type="ChEBI" id="CHEBI:29108"/>
    </ligand>
</feature>
<keyword evidence="8" id="KW-0378">Hydrolase</keyword>
<keyword evidence="8" id="KW-0732">Signal</keyword>
<keyword evidence="6" id="KW-0479">Metal-binding</keyword>